<comment type="caution">
    <text evidence="1">The sequence shown here is derived from an EMBL/GenBank/DDBJ whole genome shotgun (WGS) entry which is preliminary data.</text>
</comment>
<dbReference type="SUPFAM" id="SSF58038">
    <property type="entry name" value="SNARE fusion complex"/>
    <property type="match status" value="1"/>
</dbReference>
<organism evidence="1 2">
    <name type="scientific">Fusarium avenaceum</name>
    <dbReference type="NCBI Taxonomy" id="40199"/>
    <lineage>
        <taxon>Eukaryota</taxon>
        <taxon>Fungi</taxon>
        <taxon>Dikarya</taxon>
        <taxon>Ascomycota</taxon>
        <taxon>Pezizomycotina</taxon>
        <taxon>Sordariomycetes</taxon>
        <taxon>Hypocreomycetidae</taxon>
        <taxon>Hypocreales</taxon>
        <taxon>Nectriaceae</taxon>
        <taxon>Fusarium</taxon>
        <taxon>Fusarium tricinctum species complex</taxon>
    </lineage>
</organism>
<dbReference type="AlphaFoldDB" id="A0A9P7KQX2"/>
<reference evidence="1" key="1">
    <citation type="submission" date="2021-04" db="EMBL/GenBank/DDBJ databases">
        <title>Draft genome of Fusarium avenaceum strain F156N33, isolated from an atmospheric sample in Virginia.</title>
        <authorList>
            <person name="Yang S."/>
            <person name="Vinatzer B.A."/>
            <person name="Coleman J."/>
        </authorList>
    </citation>
    <scope>NUCLEOTIDE SEQUENCE</scope>
    <source>
        <strain evidence="1">F156N33</strain>
    </source>
</reference>
<dbReference type="Proteomes" id="UP000782241">
    <property type="component" value="Unassembled WGS sequence"/>
</dbReference>
<accession>A0A9P7KQX2</accession>
<evidence type="ECO:0000313" key="1">
    <source>
        <dbReference type="EMBL" id="KAG5662486.1"/>
    </source>
</evidence>
<protein>
    <submittedName>
        <fullName evidence="1">Uncharacterized protein</fullName>
    </submittedName>
</protein>
<sequence>MPLGKRERLTLGPEPQHCQEIEMAHSSTGEETSPIDSRFTVHEEAIAEIEAIATNIGNTVEQHEHLINVIENKVDRFGLELKRTNLTSKRLGNQ</sequence>
<evidence type="ECO:0000313" key="2">
    <source>
        <dbReference type="Proteomes" id="UP000782241"/>
    </source>
</evidence>
<name>A0A9P7KQX2_9HYPO</name>
<proteinExistence type="predicted"/>
<keyword evidence="2" id="KW-1185">Reference proteome</keyword>
<dbReference type="EMBL" id="JAGPUO010000005">
    <property type="protein sequence ID" value="KAG5662486.1"/>
    <property type="molecule type" value="Genomic_DNA"/>
</dbReference>
<gene>
    <name evidence="1" type="ORF">KAF25_004904</name>
</gene>